<dbReference type="EMBL" id="VFBM01000003">
    <property type="protein sequence ID" value="TNX92921.1"/>
    <property type="molecule type" value="Genomic_DNA"/>
</dbReference>
<dbReference type="RefSeq" id="WP_005019112.1">
    <property type="nucleotide sequence ID" value="NZ_BKHE01000042.1"/>
</dbReference>
<organism evidence="1 2">
    <name type="scientific">Acinetobacter radioresistens</name>
    <dbReference type="NCBI Taxonomy" id="40216"/>
    <lineage>
        <taxon>Bacteria</taxon>
        <taxon>Pseudomonadati</taxon>
        <taxon>Pseudomonadota</taxon>
        <taxon>Gammaproteobacteria</taxon>
        <taxon>Moraxellales</taxon>
        <taxon>Moraxellaceae</taxon>
        <taxon>Acinetobacter</taxon>
    </lineage>
</organism>
<gene>
    <name evidence="1" type="ORF">FHY67_04970</name>
</gene>
<evidence type="ECO:0000313" key="1">
    <source>
        <dbReference type="EMBL" id="TNX92921.1"/>
    </source>
</evidence>
<sequence length="170" mass="18656">MRKIYPLLALFVLVNAAHAQNLLQAKLGAGDAASWNVGAGITQELLHLNAEWVNQYGIAYTKAGVFLDDDNPFGAQVGFRYPYYFTGEAKNGYYIGAYLGHLDSQFNNNEYKSRLGAGIDLAYVWLSPERISTLSVGLGAAEKFKNQAGEVTADTEPQLQFSYTLSFGLK</sequence>
<dbReference type="STRING" id="40216.GCA_001917365_01327"/>
<reference evidence="1 2" key="1">
    <citation type="submission" date="2019-06" db="EMBL/GenBank/DDBJ databases">
        <title>Genome of Acinetobacter radioresistens APH1, a phenol degrading strain.</title>
        <authorList>
            <person name="Liu Y."/>
        </authorList>
    </citation>
    <scope>NUCLEOTIDE SEQUENCE [LARGE SCALE GENOMIC DNA]</scope>
    <source>
        <strain evidence="1 2">APH1</strain>
    </source>
</reference>
<accession>A0A2T1IYM6</accession>
<protein>
    <submittedName>
        <fullName evidence="1">Uncharacterized protein</fullName>
    </submittedName>
</protein>
<comment type="caution">
    <text evidence="1">The sequence shown here is derived from an EMBL/GenBank/DDBJ whole genome shotgun (WGS) entry which is preliminary data.</text>
</comment>
<proteinExistence type="predicted"/>
<name>A0A2T1IYM6_ACIRA</name>
<evidence type="ECO:0000313" key="2">
    <source>
        <dbReference type="Proteomes" id="UP000314285"/>
    </source>
</evidence>
<dbReference type="AlphaFoldDB" id="A0A2T1IYM6"/>
<dbReference type="Proteomes" id="UP000314285">
    <property type="component" value="Unassembled WGS sequence"/>
</dbReference>